<dbReference type="EMBL" id="JAPQES010000001">
    <property type="protein sequence ID" value="MCY6369078.1"/>
    <property type="molecule type" value="Genomic_DNA"/>
</dbReference>
<keyword evidence="6" id="KW-1185">Reference proteome</keyword>
<feature type="domain" description="4Fe-4S ferredoxin-type" evidence="4">
    <location>
        <begin position="39"/>
        <end position="66"/>
    </location>
</feature>
<dbReference type="InterPro" id="IPR017900">
    <property type="entry name" value="4Fe4S_Fe_S_CS"/>
</dbReference>
<dbReference type="Gene3D" id="3.30.70.20">
    <property type="match status" value="1"/>
</dbReference>
<protein>
    <submittedName>
        <fullName evidence="5">4Fe-4S binding protein</fullName>
    </submittedName>
</protein>
<keyword evidence="2" id="KW-0408">Iron</keyword>
<keyword evidence="3" id="KW-0411">Iron-sulfur</keyword>
<dbReference type="Proteomes" id="UP001079657">
    <property type="component" value="Unassembled WGS sequence"/>
</dbReference>
<evidence type="ECO:0000313" key="6">
    <source>
        <dbReference type="Proteomes" id="UP001079657"/>
    </source>
</evidence>
<accession>A0ABT4CJI1</accession>
<evidence type="ECO:0000256" key="3">
    <source>
        <dbReference type="ARBA" id="ARBA00023014"/>
    </source>
</evidence>
<gene>
    <name evidence="5" type="ORF">OXH55_00270</name>
</gene>
<dbReference type="PROSITE" id="PS00198">
    <property type="entry name" value="4FE4S_FER_1"/>
    <property type="match status" value="1"/>
</dbReference>
<evidence type="ECO:0000256" key="1">
    <source>
        <dbReference type="ARBA" id="ARBA00022723"/>
    </source>
</evidence>
<keyword evidence="1" id="KW-0479">Metal-binding</keyword>
<dbReference type="SUPFAM" id="SSF54862">
    <property type="entry name" value="4Fe-4S ferredoxins"/>
    <property type="match status" value="1"/>
</dbReference>
<dbReference type="Pfam" id="PF00037">
    <property type="entry name" value="Fer4"/>
    <property type="match status" value="1"/>
</dbReference>
<name>A0ABT4CJI1_9CLOT</name>
<proteinExistence type="predicted"/>
<sequence>MKKAYIDSNKCDRSPFCPVKRVCPVEAVYQEKKGLFSKGPATVDKDKCVGCGKCLKACPRGAVTMK</sequence>
<feature type="domain" description="4Fe-4S ferredoxin-type" evidence="4">
    <location>
        <begin position="2"/>
        <end position="33"/>
    </location>
</feature>
<evidence type="ECO:0000259" key="4">
    <source>
        <dbReference type="PROSITE" id="PS51379"/>
    </source>
</evidence>
<organism evidence="5 6">
    <name type="scientific">Clostridium ganghwense</name>
    <dbReference type="NCBI Taxonomy" id="312089"/>
    <lineage>
        <taxon>Bacteria</taxon>
        <taxon>Bacillati</taxon>
        <taxon>Bacillota</taxon>
        <taxon>Clostridia</taxon>
        <taxon>Eubacteriales</taxon>
        <taxon>Clostridiaceae</taxon>
        <taxon>Clostridium</taxon>
    </lineage>
</organism>
<evidence type="ECO:0000313" key="5">
    <source>
        <dbReference type="EMBL" id="MCY6369078.1"/>
    </source>
</evidence>
<dbReference type="RefSeq" id="WP_268047403.1">
    <property type="nucleotide sequence ID" value="NZ_JAPQES010000001.1"/>
</dbReference>
<dbReference type="InterPro" id="IPR017896">
    <property type="entry name" value="4Fe4S_Fe-S-bd"/>
</dbReference>
<comment type="caution">
    <text evidence="5">The sequence shown here is derived from an EMBL/GenBank/DDBJ whole genome shotgun (WGS) entry which is preliminary data.</text>
</comment>
<evidence type="ECO:0000256" key="2">
    <source>
        <dbReference type="ARBA" id="ARBA00023004"/>
    </source>
</evidence>
<dbReference type="PROSITE" id="PS51379">
    <property type="entry name" value="4FE4S_FER_2"/>
    <property type="match status" value="2"/>
</dbReference>
<reference evidence="5" key="1">
    <citation type="submission" date="2022-12" db="EMBL/GenBank/DDBJ databases">
        <authorList>
            <person name="Wang J."/>
        </authorList>
    </citation>
    <scope>NUCLEOTIDE SEQUENCE</scope>
    <source>
        <strain evidence="5">HY-42-06</strain>
    </source>
</reference>